<dbReference type="InterPro" id="IPR025632">
    <property type="entry name" value="DUF4290"/>
</dbReference>
<organism evidence="1 2">
    <name type="scientific">Falsiporphyromonas endometrii</name>
    <dbReference type="NCBI Taxonomy" id="1387297"/>
    <lineage>
        <taxon>Bacteria</taxon>
        <taxon>Pseudomonadati</taxon>
        <taxon>Bacteroidota</taxon>
        <taxon>Bacteroidia</taxon>
        <taxon>Bacteroidales</taxon>
        <taxon>Porphyromonadaceae</taxon>
        <taxon>Falsiporphyromonas</taxon>
    </lineage>
</organism>
<reference evidence="2" key="1">
    <citation type="journal article" date="2019" name="Int. J. Syst. Evol. Microbiol.">
        <title>The Global Catalogue of Microorganisms (GCM) 10K type strain sequencing project: providing services to taxonomists for standard genome sequencing and annotation.</title>
        <authorList>
            <consortium name="The Broad Institute Genomics Platform"/>
            <consortium name="The Broad Institute Genome Sequencing Center for Infectious Disease"/>
            <person name="Wu L."/>
            <person name="Ma J."/>
        </authorList>
    </citation>
    <scope>NUCLEOTIDE SEQUENCE [LARGE SCALE GENOMIC DNA]</scope>
    <source>
        <strain evidence="2">CGMCC 4.7357</strain>
    </source>
</reference>
<dbReference type="Pfam" id="PF14123">
    <property type="entry name" value="DUF4290"/>
    <property type="match status" value="1"/>
</dbReference>
<dbReference type="RefSeq" id="WP_380078852.1">
    <property type="nucleotide sequence ID" value="NZ_JBHSGO010000174.1"/>
</dbReference>
<proteinExistence type="predicted"/>
<dbReference type="EMBL" id="JBHSGO010000174">
    <property type="protein sequence ID" value="MFC4666107.1"/>
    <property type="molecule type" value="Genomic_DNA"/>
</dbReference>
<name>A0ABV9K7X3_9PORP</name>
<sequence length="198" mass="23346">MKYNSELKVLALPEYGRHIQNMVDYCKTIENREERNYCARSIIKVMHNMLPELQIDNGNNQNVYWDHLAIMSNFNLDVDYPEGTIKQEQLYTEPQPVEYPDNDIIYRHYGHILQSLIEKASEMEPGKEREELSYLIANQMKRSYATWNKPEVSDFKIFKDLYEFSDGTIELTEENCVLEKVDVPIKDAGRAAKKKKKK</sequence>
<dbReference type="Proteomes" id="UP001596020">
    <property type="component" value="Unassembled WGS sequence"/>
</dbReference>
<protein>
    <submittedName>
        <fullName evidence="1">DUF4290 domain-containing protein</fullName>
    </submittedName>
</protein>
<accession>A0ABV9K7X3</accession>
<keyword evidence="2" id="KW-1185">Reference proteome</keyword>
<comment type="caution">
    <text evidence="1">The sequence shown here is derived from an EMBL/GenBank/DDBJ whole genome shotgun (WGS) entry which is preliminary data.</text>
</comment>
<evidence type="ECO:0000313" key="2">
    <source>
        <dbReference type="Proteomes" id="UP001596020"/>
    </source>
</evidence>
<gene>
    <name evidence="1" type="ORF">ACFO3G_05775</name>
</gene>
<evidence type="ECO:0000313" key="1">
    <source>
        <dbReference type="EMBL" id="MFC4666107.1"/>
    </source>
</evidence>